<protein>
    <submittedName>
        <fullName evidence="3">TMV resistance protein N-like</fullName>
    </submittedName>
</protein>
<dbReference type="AlphaFoldDB" id="A0A5N5I9S8"/>
<sequence length="181" mass="20458">MSNFKILNSYLECFERASAPLLSSESPPRWKYDVFLSFMGADTRKGFVSHLYHQLQRHGITTFFDVRELEGGASIPLGLPCAIKESNTAIVVLSPNYASSKWCLDELTNIVQCMKATNSILPVFYDVNPSDVGNQRGSFAEAFPEHDKKFISTEDKTKVTQWKADLKLVSNLFGLHLRNFK</sequence>
<dbReference type="InterPro" id="IPR035897">
    <property type="entry name" value="Toll_tir_struct_dom_sf"/>
</dbReference>
<evidence type="ECO:0000256" key="1">
    <source>
        <dbReference type="ARBA" id="ARBA00023027"/>
    </source>
</evidence>
<reference evidence="4" key="2">
    <citation type="submission" date="2019-10" db="EMBL/GenBank/DDBJ databases">
        <title>A de novo genome assembly of a pear dwarfing rootstock.</title>
        <authorList>
            <person name="Wang F."/>
            <person name="Wang J."/>
            <person name="Li S."/>
            <person name="Zhang Y."/>
            <person name="Fang M."/>
            <person name="Ma L."/>
            <person name="Zhao Y."/>
            <person name="Jiang S."/>
        </authorList>
    </citation>
    <scope>NUCLEOTIDE SEQUENCE [LARGE SCALE GENOMIC DNA]</scope>
</reference>
<dbReference type="Pfam" id="PF01582">
    <property type="entry name" value="TIR"/>
    <property type="match status" value="1"/>
</dbReference>
<evidence type="ECO:0000313" key="4">
    <source>
        <dbReference type="Proteomes" id="UP000327157"/>
    </source>
</evidence>
<dbReference type="OrthoDB" id="1166021at2759"/>
<accession>A0A5N5I9S8</accession>
<dbReference type="Proteomes" id="UP000327157">
    <property type="component" value="Chromosome 5"/>
</dbReference>
<reference evidence="3 4" key="3">
    <citation type="submission" date="2019-11" db="EMBL/GenBank/DDBJ databases">
        <title>A de novo genome assembly of a pear dwarfing rootstock.</title>
        <authorList>
            <person name="Wang F."/>
            <person name="Wang J."/>
            <person name="Li S."/>
            <person name="Zhang Y."/>
            <person name="Fang M."/>
            <person name="Ma L."/>
            <person name="Zhao Y."/>
            <person name="Jiang S."/>
        </authorList>
    </citation>
    <scope>NUCLEOTIDE SEQUENCE [LARGE SCALE GENOMIC DNA]</scope>
    <source>
        <strain evidence="3">S2</strain>
        <tissue evidence="3">Leaf</tissue>
    </source>
</reference>
<dbReference type="PROSITE" id="PS50104">
    <property type="entry name" value="TIR"/>
    <property type="match status" value="1"/>
</dbReference>
<dbReference type="FunFam" id="3.40.50.10140:FF:000007">
    <property type="entry name" value="Disease resistance protein (TIR-NBS-LRR class)"/>
    <property type="match status" value="1"/>
</dbReference>
<dbReference type="GO" id="GO:0007165">
    <property type="term" value="P:signal transduction"/>
    <property type="evidence" value="ECO:0007669"/>
    <property type="project" value="InterPro"/>
</dbReference>
<evidence type="ECO:0000313" key="3">
    <source>
        <dbReference type="EMBL" id="KAB2635222.1"/>
    </source>
</evidence>
<evidence type="ECO:0000259" key="2">
    <source>
        <dbReference type="PROSITE" id="PS50104"/>
    </source>
</evidence>
<keyword evidence="1" id="KW-0520">NAD</keyword>
<feature type="domain" description="TIR" evidence="2">
    <location>
        <begin position="30"/>
        <end position="170"/>
    </location>
</feature>
<dbReference type="Gene3D" id="3.40.50.10140">
    <property type="entry name" value="Toll/interleukin-1 receptor homology (TIR) domain"/>
    <property type="match status" value="1"/>
</dbReference>
<dbReference type="SUPFAM" id="SSF52200">
    <property type="entry name" value="Toll/Interleukin receptor TIR domain"/>
    <property type="match status" value="1"/>
</dbReference>
<keyword evidence="4" id="KW-1185">Reference proteome</keyword>
<dbReference type="EMBL" id="SMOL01000004">
    <property type="protein sequence ID" value="KAB2635222.1"/>
    <property type="molecule type" value="Genomic_DNA"/>
</dbReference>
<dbReference type="PANTHER" id="PTHR32009:SF139">
    <property type="entry name" value="TOLL-INTERLEUKIN-RESISTANCE (TIR) DOMAIN FAMILY PROTEIN"/>
    <property type="match status" value="1"/>
</dbReference>
<dbReference type="SMART" id="SM00255">
    <property type="entry name" value="TIR"/>
    <property type="match status" value="1"/>
</dbReference>
<proteinExistence type="predicted"/>
<dbReference type="InterPro" id="IPR000157">
    <property type="entry name" value="TIR_dom"/>
</dbReference>
<reference evidence="3 4" key="1">
    <citation type="submission" date="2019-09" db="EMBL/GenBank/DDBJ databases">
        <authorList>
            <person name="Ou C."/>
        </authorList>
    </citation>
    <scope>NUCLEOTIDE SEQUENCE [LARGE SCALE GENOMIC DNA]</scope>
    <source>
        <strain evidence="3">S2</strain>
        <tissue evidence="3">Leaf</tissue>
    </source>
</reference>
<dbReference type="PANTHER" id="PTHR32009">
    <property type="entry name" value="TMV RESISTANCE PROTEIN N-LIKE"/>
    <property type="match status" value="1"/>
</dbReference>
<name>A0A5N5I9S8_9ROSA</name>
<gene>
    <name evidence="3" type="ORF">D8674_025756</name>
</gene>
<organism evidence="3 4">
    <name type="scientific">Pyrus ussuriensis x Pyrus communis</name>
    <dbReference type="NCBI Taxonomy" id="2448454"/>
    <lineage>
        <taxon>Eukaryota</taxon>
        <taxon>Viridiplantae</taxon>
        <taxon>Streptophyta</taxon>
        <taxon>Embryophyta</taxon>
        <taxon>Tracheophyta</taxon>
        <taxon>Spermatophyta</taxon>
        <taxon>Magnoliopsida</taxon>
        <taxon>eudicotyledons</taxon>
        <taxon>Gunneridae</taxon>
        <taxon>Pentapetalae</taxon>
        <taxon>rosids</taxon>
        <taxon>fabids</taxon>
        <taxon>Rosales</taxon>
        <taxon>Rosaceae</taxon>
        <taxon>Amygdaloideae</taxon>
        <taxon>Maleae</taxon>
        <taxon>Pyrus</taxon>
    </lineage>
</organism>
<comment type="caution">
    <text evidence="3">The sequence shown here is derived from an EMBL/GenBank/DDBJ whole genome shotgun (WGS) entry which is preliminary data.</text>
</comment>